<dbReference type="EMBL" id="LKHP01000002">
    <property type="protein sequence ID" value="KRQ87557.1"/>
    <property type="molecule type" value="Genomic_DNA"/>
</dbReference>
<name>A0A0R3K3E1_CALMK</name>
<reference evidence="1 2" key="1">
    <citation type="submission" date="2015-09" db="EMBL/GenBank/DDBJ databases">
        <title>Draft genome sequence of a Caloramator mitchellensis, a moderate thermophile from the Great Artesian Basin of Australia.</title>
        <authorList>
            <person name="Patel B.K."/>
        </authorList>
    </citation>
    <scope>NUCLEOTIDE SEQUENCE [LARGE SCALE GENOMIC DNA]</scope>
    <source>
        <strain evidence="1 2">VF08</strain>
    </source>
</reference>
<organism evidence="1 2">
    <name type="scientific">Caloramator mitchellensis</name>
    <dbReference type="NCBI Taxonomy" id="908809"/>
    <lineage>
        <taxon>Bacteria</taxon>
        <taxon>Bacillati</taxon>
        <taxon>Bacillota</taxon>
        <taxon>Clostridia</taxon>
        <taxon>Eubacteriales</taxon>
        <taxon>Clostridiaceae</taxon>
        <taxon>Caloramator</taxon>
    </lineage>
</organism>
<dbReference type="STRING" id="908809.ABG79_00358"/>
<dbReference type="Proteomes" id="UP000052015">
    <property type="component" value="Unassembled WGS sequence"/>
</dbReference>
<sequence>MKKIKICILLFLVLSWFTFNIAKIATMNYKRTFITSEEEPRVHSVKYLI</sequence>
<protein>
    <submittedName>
        <fullName evidence="1">Uncharacterized protein</fullName>
    </submittedName>
</protein>
<accession>A0A0R3K3E1</accession>
<dbReference type="AlphaFoldDB" id="A0A0R3K3E1"/>
<proteinExistence type="predicted"/>
<gene>
    <name evidence="1" type="ORF">ABG79_00358</name>
</gene>
<keyword evidence="2" id="KW-1185">Reference proteome</keyword>
<evidence type="ECO:0000313" key="1">
    <source>
        <dbReference type="EMBL" id="KRQ87557.1"/>
    </source>
</evidence>
<evidence type="ECO:0000313" key="2">
    <source>
        <dbReference type="Proteomes" id="UP000052015"/>
    </source>
</evidence>
<comment type="caution">
    <text evidence="1">The sequence shown here is derived from an EMBL/GenBank/DDBJ whole genome shotgun (WGS) entry which is preliminary data.</text>
</comment>